<sequence>MISNSTTLLGSLAIAAALTFAGPAAAQNANGKGPTNQLPAPAQTAASKHGAAPKQPGWLADLLKKVKGPKKPNNGCRG</sequence>
<organism evidence="3">
    <name type="scientific">uncultured Lysobacter sp</name>
    <dbReference type="NCBI Taxonomy" id="271060"/>
    <lineage>
        <taxon>Bacteria</taxon>
        <taxon>Pseudomonadati</taxon>
        <taxon>Pseudomonadota</taxon>
        <taxon>Gammaproteobacteria</taxon>
        <taxon>Lysobacterales</taxon>
        <taxon>Lysobacteraceae</taxon>
        <taxon>Lysobacter</taxon>
        <taxon>environmental samples</taxon>
    </lineage>
</organism>
<protein>
    <submittedName>
        <fullName evidence="3">Uncharacterized protein</fullName>
    </submittedName>
</protein>
<evidence type="ECO:0000313" key="3">
    <source>
        <dbReference type="EMBL" id="CAA9334298.1"/>
    </source>
</evidence>
<feature type="compositionally biased region" description="Polar residues" evidence="1">
    <location>
        <begin position="27"/>
        <end position="38"/>
    </location>
</feature>
<name>A0A6J4LIP0_9GAMM</name>
<evidence type="ECO:0000256" key="2">
    <source>
        <dbReference type="SAM" id="SignalP"/>
    </source>
</evidence>
<gene>
    <name evidence="3" type="ORF">AVDCRST_MAG71-1901</name>
</gene>
<feature type="region of interest" description="Disordered" evidence="1">
    <location>
        <begin position="26"/>
        <end position="55"/>
    </location>
</feature>
<dbReference type="EMBL" id="CADCUA010000454">
    <property type="protein sequence ID" value="CAA9334298.1"/>
    <property type="molecule type" value="Genomic_DNA"/>
</dbReference>
<proteinExistence type="predicted"/>
<dbReference type="AlphaFoldDB" id="A0A6J4LIP0"/>
<accession>A0A6J4LIP0</accession>
<keyword evidence="2" id="KW-0732">Signal</keyword>
<reference evidence="3" key="1">
    <citation type="submission" date="2020-02" db="EMBL/GenBank/DDBJ databases">
        <authorList>
            <person name="Meier V. D."/>
        </authorList>
    </citation>
    <scope>NUCLEOTIDE SEQUENCE</scope>
    <source>
        <strain evidence="3">AVDCRST_MAG71</strain>
    </source>
</reference>
<evidence type="ECO:0000256" key="1">
    <source>
        <dbReference type="SAM" id="MobiDB-lite"/>
    </source>
</evidence>
<feature type="signal peptide" evidence="2">
    <location>
        <begin position="1"/>
        <end position="26"/>
    </location>
</feature>
<feature type="chain" id="PRO_5026996842" evidence="2">
    <location>
        <begin position="27"/>
        <end position="78"/>
    </location>
</feature>